<feature type="modified residue" description="Phosphohistidine" evidence="1">
    <location>
        <position position="64"/>
    </location>
</feature>
<organism evidence="3 4">
    <name type="scientific">Clostridium thailandense</name>
    <dbReference type="NCBI Taxonomy" id="2794346"/>
    <lineage>
        <taxon>Bacteria</taxon>
        <taxon>Bacillati</taxon>
        <taxon>Bacillota</taxon>
        <taxon>Clostridia</taxon>
        <taxon>Eubacteriales</taxon>
        <taxon>Clostridiaceae</taxon>
        <taxon>Clostridium</taxon>
    </lineage>
</organism>
<evidence type="ECO:0000313" key="3">
    <source>
        <dbReference type="EMBL" id="MBV7273377.1"/>
    </source>
</evidence>
<feature type="domain" description="HPt" evidence="2">
    <location>
        <begin position="25"/>
        <end position="118"/>
    </location>
</feature>
<gene>
    <name evidence="3" type="ORF">I6U48_10695</name>
</gene>
<keyword evidence="1" id="KW-0597">Phosphoprotein</keyword>
<accession>A0A949TMW3</accession>
<protein>
    <submittedName>
        <fullName evidence="3">Hpt domain-containing protein</fullName>
    </submittedName>
</protein>
<evidence type="ECO:0000259" key="2">
    <source>
        <dbReference type="PROSITE" id="PS50894"/>
    </source>
</evidence>
<dbReference type="GO" id="GO:0000160">
    <property type="term" value="P:phosphorelay signal transduction system"/>
    <property type="evidence" value="ECO:0007669"/>
    <property type="project" value="InterPro"/>
</dbReference>
<dbReference type="RefSeq" id="WP_218320409.1">
    <property type="nucleotide sequence ID" value="NZ_JAEEGC010000043.1"/>
</dbReference>
<dbReference type="Proteomes" id="UP000694308">
    <property type="component" value="Unassembled WGS sequence"/>
</dbReference>
<comment type="caution">
    <text evidence="3">The sequence shown here is derived from an EMBL/GenBank/DDBJ whole genome shotgun (WGS) entry which is preliminary data.</text>
</comment>
<keyword evidence="4" id="KW-1185">Reference proteome</keyword>
<dbReference type="InterPro" id="IPR008207">
    <property type="entry name" value="Sig_transdc_His_kin_Hpt_dom"/>
</dbReference>
<dbReference type="EMBL" id="JAEEGC010000043">
    <property type="protein sequence ID" value="MBV7273377.1"/>
    <property type="molecule type" value="Genomic_DNA"/>
</dbReference>
<reference evidence="3" key="1">
    <citation type="submission" date="2020-12" db="EMBL/GenBank/DDBJ databases">
        <title>Clostridium thailandense sp. nov., a novel acetogenic bacterium isolated from peat land soil in Thailand.</title>
        <authorList>
            <person name="Chaikitkaew S."/>
            <person name="Birkeland N.K."/>
        </authorList>
    </citation>
    <scope>NUCLEOTIDE SEQUENCE</scope>
    <source>
        <strain evidence="3">PL3</strain>
    </source>
</reference>
<dbReference type="Pfam" id="PF01627">
    <property type="entry name" value="Hpt"/>
    <property type="match status" value="1"/>
</dbReference>
<sequence length="122" mass="14045">MKDNLQKEELPIVDFTQLLRTIGGDKEDLKELLQCFLEEYPIQQGNIEKAVKNKDAVLLKKHCHKMKGSLQLLRATECYNLVCELEKLSISSDLKETPEICKKLCGELERLSIILDNKKKTL</sequence>
<evidence type="ECO:0000256" key="1">
    <source>
        <dbReference type="PROSITE-ProRule" id="PRU00110"/>
    </source>
</evidence>
<proteinExistence type="predicted"/>
<evidence type="ECO:0000313" key="4">
    <source>
        <dbReference type="Proteomes" id="UP000694308"/>
    </source>
</evidence>
<name>A0A949TMW3_9CLOT</name>
<dbReference type="AlphaFoldDB" id="A0A949TMW3"/>
<dbReference type="PROSITE" id="PS50894">
    <property type="entry name" value="HPT"/>
    <property type="match status" value="1"/>
</dbReference>